<dbReference type="AlphaFoldDB" id="X0XX89"/>
<keyword evidence="1" id="KW-1133">Transmembrane helix</keyword>
<dbReference type="EMBL" id="BARS01040823">
    <property type="protein sequence ID" value="GAG39832.1"/>
    <property type="molecule type" value="Genomic_DNA"/>
</dbReference>
<evidence type="ECO:0000256" key="1">
    <source>
        <dbReference type="SAM" id="Phobius"/>
    </source>
</evidence>
<feature type="transmembrane region" description="Helical" evidence="1">
    <location>
        <begin position="131"/>
        <end position="156"/>
    </location>
</feature>
<proteinExistence type="predicted"/>
<reference evidence="2" key="1">
    <citation type="journal article" date="2014" name="Front. Microbiol.">
        <title>High frequency of phylogenetically diverse reductive dehalogenase-homologous genes in deep subseafloor sedimentary metagenomes.</title>
        <authorList>
            <person name="Kawai M."/>
            <person name="Futagami T."/>
            <person name="Toyoda A."/>
            <person name="Takaki Y."/>
            <person name="Nishi S."/>
            <person name="Hori S."/>
            <person name="Arai W."/>
            <person name="Tsubouchi T."/>
            <person name="Morono Y."/>
            <person name="Uchiyama I."/>
            <person name="Ito T."/>
            <person name="Fujiyama A."/>
            <person name="Inagaki F."/>
            <person name="Takami H."/>
        </authorList>
    </citation>
    <scope>NUCLEOTIDE SEQUENCE</scope>
    <source>
        <strain evidence="2">Expedition CK06-06</strain>
    </source>
</reference>
<feature type="transmembrane region" description="Helical" evidence="1">
    <location>
        <begin position="28"/>
        <end position="46"/>
    </location>
</feature>
<name>X0XX89_9ZZZZ</name>
<dbReference type="Pfam" id="PF17248">
    <property type="entry name" value="DUF5317"/>
    <property type="match status" value="1"/>
</dbReference>
<dbReference type="InterPro" id="IPR035168">
    <property type="entry name" value="DUF5317"/>
</dbReference>
<feature type="transmembrane region" description="Helical" evidence="1">
    <location>
        <begin position="5"/>
        <end position="22"/>
    </location>
</feature>
<evidence type="ECO:0008006" key="3">
    <source>
        <dbReference type="Google" id="ProtNLM"/>
    </source>
</evidence>
<organism evidence="2">
    <name type="scientific">marine sediment metagenome</name>
    <dbReference type="NCBI Taxonomy" id="412755"/>
    <lineage>
        <taxon>unclassified sequences</taxon>
        <taxon>metagenomes</taxon>
        <taxon>ecological metagenomes</taxon>
    </lineage>
</organism>
<keyword evidence="1" id="KW-0812">Transmembrane</keyword>
<sequence length="167" mass="17976">IRFGWLALVAVAAQLIVIYVGFGGAEEFRRFVFPASYVLLLAFIILNRRRVGFLVIGAGTLLNFLAIVTNGGLMPISPANMEKAGLGDELAELELGDAVPLSKNVLLEEGDTGLQWLTDRFTWDSLGPFPVFSIGDVIIAAGLVVVLVELLLPLIARAASRDRPSLI</sequence>
<feature type="non-terminal residue" evidence="2">
    <location>
        <position position="1"/>
    </location>
</feature>
<protein>
    <recommendedName>
        <fullName evidence="3">DUF5317 domain-containing protein</fullName>
    </recommendedName>
</protein>
<comment type="caution">
    <text evidence="2">The sequence shown here is derived from an EMBL/GenBank/DDBJ whole genome shotgun (WGS) entry which is preliminary data.</text>
</comment>
<evidence type="ECO:0000313" key="2">
    <source>
        <dbReference type="EMBL" id="GAG39832.1"/>
    </source>
</evidence>
<gene>
    <name evidence="2" type="ORF">S01H1_62179</name>
</gene>
<feature type="transmembrane region" description="Helical" evidence="1">
    <location>
        <begin position="53"/>
        <end position="73"/>
    </location>
</feature>
<keyword evidence="1" id="KW-0472">Membrane</keyword>
<accession>X0XX89</accession>